<comment type="catalytic activity">
    <reaction evidence="5">
        <text>(S)-4-hydroxy-2-oxopentanoate = acetaldehyde + pyruvate</text>
        <dbReference type="Rhea" id="RHEA:22624"/>
        <dbReference type="ChEBI" id="CHEBI:15343"/>
        <dbReference type="ChEBI" id="CHEBI:15361"/>
        <dbReference type="ChEBI" id="CHEBI:73143"/>
        <dbReference type="EC" id="4.1.3.39"/>
    </reaction>
</comment>
<dbReference type="InterPro" id="IPR000891">
    <property type="entry name" value="PYR_CT"/>
</dbReference>
<dbReference type="SUPFAM" id="SSF89000">
    <property type="entry name" value="post-HMGL domain-like"/>
    <property type="match status" value="1"/>
</dbReference>
<evidence type="ECO:0000256" key="5">
    <source>
        <dbReference type="HAMAP-Rule" id="MF_01656"/>
    </source>
</evidence>
<accession>A0A8B6M9T0</accession>
<dbReference type="Gene3D" id="1.10.8.60">
    <property type="match status" value="1"/>
</dbReference>
<dbReference type="CDD" id="cd07943">
    <property type="entry name" value="DRE_TIM_HOA"/>
    <property type="match status" value="1"/>
</dbReference>
<name>A0A8B6M9T0_METTU</name>
<dbReference type="InterPro" id="IPR011234">
    <property type="entry name" value="Fumarylacetoacetase-like_C"/>
</dbReference>
<dbReference type="NCBIfam" id="NF006049">
    <property type="entry name" value="PRK08195.1"/>
    <property type="match status" value="1"/>
</dbReference>
<evidence type="ECO:0000313" key="9">
    <source>
        <dbReference type="Proteomes" id="UP000485880"/>
    </source>
</evidence>
<feature type="binding site" evidence="5">
    <location>
        <position position="200"/>
    </location>
    <ligand>
        <name>Mn(2+)</name>
        <dbReference type="ChEBI" id="CHEBI:29035"/>
    </ligand>
</feature>
<dbReference type="AlphaFoldDB" id="A0A8B6M9T0"/>
<sequence length="600" mass="63969">MARINPNKLYVQDVTLRDGMHSVRHQYSLDAVRAIARALDRAHVDAIEISHGDGITGSTFNYGFGAHDDAEWIAAAAGECAFSRITVLLLPGIGTVHDLKHAYEAGARSVRVATHCTEADVSRQHIEAGRKLGMDTVGFLMMAHMAPVEKLVEQALLMESYGAECVYVTDSAGALLPNQYAERVKAVRGALKPETEIGVHTHHNLTLGVANAVAGIEAGAVRVDASLAGMGAGAGNAPLEALIAVLDRMGIETGCDLHMLMDAADDLVRPLQDRPVRVDRESLSLGYAGVYSSFLRHAENASKLYGVDTRDILTELGNRRMVGGQEDMIIDVALDILKNRGESRMTSLAELATIVDEAASTAIAIPQLTESLPSLSVEDAYAIQALSLARRRARGERRAGYKMGLTSRAKMQQVGVSEIIWGRLTDAMRLIEGGDLVRSRYVHPRVEPEIAYIIGKPLEGDVSAAEALAAVEAVAPAMEIIDSRYRDFKFALPDVVADNSSSSGFYVGSWAKASTDVANLGIVMEVDGRPVQIGSSAAILGNPIRSLVSAARLVARAGERLEPGDIVMAGGATAAYALTPGQYVRTTFQSLGAVDFSVVA</sequence>
<keyword evidence="3 5" id="KW-0058">Aromatic hydrocarbons catabolism</keyword>
<comment type="caution">
    <text evidence="8">The sequence shown here is derived from an EMBL/GenBank/DDBJ whole genome shotgun (WGS) entry which is preliminary data.</text>
</comment>
<feature type="binding site" evidence="5">
    <location>
        <position position="291"/>
    </location>
    <ligand>
        <name>substrate</name>
    </ligand>
</feature>
<dbReference type="PANTHER" id="PTHR30143">
    <property type="entry name" value="ACID HYDRATASE"/>
    <property type="match status" value="1"/>
</dbReference>
<feature type="active site" description="Proton acceptor" evidence="5">
    <location>
        <position position="21"/>
    </location>
</feature>
<dbReference type="Pfam" id="PF00682">
    <property type="entry name" value="HMGL-like"/>
    <property type="match status" value="1"/>
</dbReference>
<keyword evidence="4 5" id="KW-0456">Lyase</keyword>
<evidence type="ECO:0000256" key="1">
    <source>
        <dbReference type="ARBA" id="ARBA00008944"/>
    </source>
</evidence>
<dbReference type="NCBIfam" id="TIGR03217">
    <property type="entry name" value="4OH_2_O_val_ald"/>
    <property type="match status" value="1"/>
</dbReference>
<dbReference type="Pfam" id="PF07836">
    <property type="entry name" value="DmpG_comm"/>
    <property type="match status" value="1"/>
</dbReference>
<dbReference type="GO" id="GO:0008684">
    <property type="term" value="F:2-oxopent-4-enoate hydratase activity"/>
    <property type="evidence" value="ECO:0007669"/>
    <property type="project" value="TreeGrafter"/>
</dbReference>
<dbReference type="Gene3D" id="3.20.20.70">
    <property type="entry name" value="Aldolase class I"/>
    <property type="match status" value="1"/>
</dbReference>
<dbReference type="SUPFAM" id="SSF56529">
    <property type="entry name" value="FAH"/>
    <property type="match status" value="1"/>
</dbReference>
<dbReference type="PROSITE" id="PS50991">
    <property type="entry name" value="PYR_CT"/>
    <property type="match status" value="1"/>
</dbReference>
<feature type="binding site" evidence="5">
    <location>
        <position position="171"/>
    </location>
    <ligand>
        <name>substrate</name>
    </ligand>
</feature>
<evidence type="ECO:0000256" key="3">
    <source>
        <dbReference type="ARBA" id="ARBA00022797"/>
    </source>
</evidence>
<evidence type="ECO:0000256" key="6">
    <source>
        <dbReference type="NCBIfam" id="TIGR03217"/>
    </source>
</evidence>
<dbReference type="GO" id="GO:0005737">
    <property type="term" value="C:cytoplasm"/>
    <property type="evidence" value="ECO:0007669"/>
    <property type="project" value="TreeGrafter"/>
</dbReference>
<feature type="domain" description="Pyruvate carboxyltransferase" evidence="7">
    <location>
        <begin position="9"/>
        <end position="261"/>
    </location>
</feature>
<evidence type="ECO:0000256" key="4">
    <source>
        <dbReference type="ARBA" id="ARBA00023239"/>
    </source>
</evidence>
<evidence type="ECO:0000256" key="2">
    <source>
        <dbReference type="ARBA" id="ARBA00022723"/>
    </source>
</evidence>
<gene>
    <name evidence="8" type="ORF">MPC4_290051</name>
</gene>
<keyword evidence="5" id="KW-0464">Manganese</keyword>
<dbReference type="Gene3D" id="3.90.850.10">
    <property type="entry name" value="Fumarylacetoacetase-like, C-terminal domain"/>
    <property type="match status" value="1"/>
</dbReference>
<proteinExistence type="inferred from homology"/>
<dbReference type="EC" id="4.1.3.39" evidence="5 6"/>
<reference evidence="8 9" key="1">
    <citation type="submission" date="2019-05" db="EMBL/GenBank/DDBJ databases">
        <authorList>
            <person name="Farhan Ul Haque M."/>
        </authorList>
    </citation>
    <scope>NUCLEOTIDE SEQUENCE [LARGE SCALE GENOMIC DNA]</scope>
    <source>
        <strain evidence="8">2</strain>
    </source>
</reference>
<feature type="binding site" evidence="5">
    <location>
        <begin position="17"/>
        <end position="18"/>
    </location>
    <ligand>
        <name>substrate</name>
    </ligand>
</feature>
<dbReference type="Proteomes" id="UP000485880">
    <property type="component" value="Unassembled WGS sequence"/>
</dbReference>
<keyword evidence="2 5" id="KW-0479">Metal-binding</keyword>
<evidence type="ECO:0000259" key="7">
    <source>
        <dbReference type="PROSITE" id="PS50991"/>
    </source>
</evidence>
<protein>
    <recommendedName>
        <fullName evidence="5 6">4-hydroxy-2-oxovalerate aldolase</fullName>
        <shortName evidence="5">HOA</shortName>
        <ecNumber evidence="5 6">4.1.3.39</ecNumber>
    </recommendedName>
    <alternativeName>
        <fullName evidence="5">4-hydroxy-2-keto-pentanoic acid aldolase</fullName>
    </alternativeName>
    <alternativeName>
        <fullName evidence="5">4-hydroxy-2-oxopentanoate aldolase</fullName>
    </alternativeName>
</protein>
<feature type="binding site" evidence="5">
    <location>
        <position position="18"/>
    </location>
    <ligand>
        <name>Mn(2+)</name>
        <dbReference type="ChEBI" id="CHEBI:29035"/>
    </ligand>
</feature>
<feature type="binding site" evidence="5">
    <location>
        <position position="200"/>
    </location>
    <ligand>
        <name>substrate</name>
    </ligand>
</feature>
<dbReference type="InterPro" id="IPR036663">
    <property type="entry name" value="Fumarylacetoacetase_C_sf"/>
</dbReference>
<dbReference type="PANTHER" id="PTHR30143:SF0">
    <property type="entry name" value="2-KETO-4-PENTENOATE HYDRATASE"/>
    <property type="match status" value="1"/>
</dbReference>
<keyword evidence="9" id="KW-1185">Reference proteome</keyword>
<dbReference type="InterPro" id="IPR050772">
    <property type="entry name" value="Hydratase-Decarb/MhpD_sf"/>
</dbReference>
<organism evidence="8 9">
    <name type="scientific">Methylocella tundrae</name>
    <dbReference type="NCBI Taxonomy" id="227605"/>
    <lineage>
        <taxon>Bacteria</taxon>
        <taxon>Pseudomonadati</taxon>
        <taxon>Pseudomonadota</taxon>
        <taxon>Alphaproteobacteria</taxon>
        <taxon>Hyphomicrobiales</taxon>
        <taxon>Beijerinckiaceae</taxon>
        <taxon>Methylocella</taxon>
    </lineage>
</organism>
<comment type="similarity">
    <text evidence="1 5">Belongs to the 4-hydroxy-2-oxovalerate aldolase family.</text>
</comment>
<dbReference type="InterPro" id="IPR035685">
    <property type="entry name" value="DRE_TIM_HOA"/>
</dbReference>
<dbReference type="GO" id="GO:0008701">
    <property type="term" value="F:4-hydroxy-2-oxovalerate aldolase activity"/>
    <property type="evidence" value="ECO:0007669"/>
    <property type="project" value="UniProtKB-UniRule"/>
</dbReference>
<dbReference type="SUPFAM" id="SSF51569">
    <property type="entry name" value="Aldolase"/>
    <property type="match status" value="1"/>
</dbReference>
<dbReference type="EMBL" id="CABFMQ020000086">
    <property type="protein sequence ID" value="VTZ50804.1"/>
    <property type="molecule type" value="Genomic_DNA"/>
</dbReference>
<evidence type="ECO:0000313" key="8">
    <source>
        <dbReference type="EMBL" id="VTZ50804.1"/>
    </source>
</evidence>
<dbReference type="InterPro" id="IPR017629">
    <property type="entry name" value="4OH_2_O-val_aldolase"/>
</dbReference>
<dbReference type="HAMAP" id="MF_01656">
    <property type="entry name" value="HOA"/>
    <property type="match status" value="1"/>
</dbReference>
<dbReference type="Pfam" id="PF01557">
    <property type="entry name" value="FAA_hydrolase"/>
    <property type="match status" value="1"/>
</dbReference>
<dbReference type="InterPro" id="IPR013785">
    <property type="entry name" value="Aldolase_TIM"/>
</dbReference>
<feature type="binding site" evidence="5">
    <location>
        <position position="202"/>
    </location>
    <ligand>
        <name>Mn(2+)</name>
        <dbReference type="ChEBI" id="CHEBI:29035"/>
    </ligand>
</feature>
<feature type="site" description="Transition state stabilizer" evidence="5">
    <location>
        <position position="17"/>
    </location>
</feature>
<dbReference type="GO" id="GO:0030145">
    <property type="term" value="F:manganese ion binding"/>
    <property type="evidence" value="ECO:0007669"/>
    <property type="project" value="UniProtKB-UniRule"/>
</dbReference>
<dbReference type="InterPro" id="IPR012425">
    <property type="entry name" value="DmpG_comm"/>
</dbReference>